<proteinExistence type="predicted"/>
<feature type="compositionally biased region" description="Polar residues" evidence="1">
    <location>
        <begin position="176"/>
        <end position="186"/>
    </location>
</feature>
<dbReference type="InterPro" id="IPR003961">
    <property type="entry name" value="FN3_dom"/>
</dbReference>
<dbReference type="Gene3D" id="2.60.40.10">
    <property type="entry name" value="Immunoglobulins"/>
    <property type="match status" value="1"/>
</dbReference>
<keyword evidence="2" id="KW-0472">Membrane</keyword>
<reference evidence="4" key="1">
    <citation type="submission" date="2021-01" db="EMBL/GenBank/DDBJ databases">
        <authorList>
            <person name="Corre E."/>
            <person name="Pelletier E."/>
            <person name="Niang G."/>
            <person name="Scheremetjew M."/>
            <person name="Finn R."/>
            <person name="Kale V."/>
            <person name="Holt S."/>
            <person name="Cochrane G."/>
            <person name="Meng A."/>
            <person name="Brown T."/>
            <person name="Cohen L."/>
        </authorList>
    </citation>
    <scope>NUCLEOTIDE SEQUENCE</scope>
    <source>
        <strain evidence="4">NY070348D</strain>
    </source>
</reference>
<keyword evidence="2" id="KW-0812">Transmembrane</keyword>
<evidence type="ECO:0000256" key="1">
    <source>
        <dbReference type="SAM" id="MobiDB-lite"/>
    </source>
</evidence>
<keyword evidence="2" id="KW-1133">Transmembrane helix</keyword>
<dbReference type="InterPro" id="IPR013783">
    <property type="entry name" value="Ig-like_fold"/>
</dbReference>
<protein>
    <recommendedName>
        <fullName evidence="3">Fibronectin type-III domain-containing protein</fullName>
    </recommendedName>
</protein>
<evidence type="ECO:0000313" key="4">
    <source>
        <dbReference type="EMBL" id="CAD9667253.1"/>
    </source>
</evidence>
<dbReference type="PROSITE" id="PS50853">
    <property type="entry name" value="FN3"/>
    <property type="match status" value="1"/>
</dbReference>
<feature type="transmembrane region" description="Helical" evidence="2">
    <location>
        <begin position="371"/>
        <end position="397"/>
    </location>
</feature>
<dbReference type="InterPro" id="IPR036116">
    <property type="entry name" value="FN3_sf"/>
</dbReference>
<feature type="transmembrane region" description="Helical" evidence="2">
    <location>
        <begin position="330"/>
        <end position="351"/>
    </location>
</feature>
<feature type="transmembrane region" description="Helical" evidence="2">
    <location>
        <begin position="52"/>
        <end position="70"/>
    </location>
</feature>
<dbReference type="SUPFAM" id="SSF49265">
    <property type="entry name" value="Fibronectin type III"/>
    <property type="match status" value="1"/>
</dbReference>
<organism evidence="4">
    <name type="scientific">Mucochytrium quahogii</name>
    <dbReference type="NCBI Taxonomy" id="96639"/>
    <lineage>
        <taxon>Eukaryota</taxon>
        <taxon>Sar</taxon>
        <taxon>Stramenopiles</taxon>
        <taxon>Bigyra</taxon>
        <taxon>Labyrinthulomycetes</taxon>
        <taxon>Thraustochytrida</taxon>
        <taxon>Thraustochytriidae</taxon>
        <taxon>Mucochytrium</taxon>
    </lineage>
</organism>
<feature type="transmembrane region" description="Helical" evidence="2">
    <location>
        <begin position="259"/>
        <end position="279"/>
    </location>
</feature>
<sequence>MERLGTNSELHKSRILAAVHCVVAPVWVAWCVACVREIAFCSLAMGDRVGCSEILILVIVVGLCIANLFLPSGTSPSTPKVERVEENSVTISWEAPLFGCGGSTGHCFYELVYRQVDEEEISHAYGQPVRYQSDIMFLSQKVSGLQVNKGYVFKVRHSASDSDPSGDGGAEWGEFSSESEPVHTTIQREINKPRAKQRRPKVSISFLAIRTAIVATFERFTHSVLLSTMILSVLIVWNFRAVIVRLLDAVLGTSKAGAFRVYLLVCVLSAVLVSFGKSFPKSFQDSPYHKVASWLAETILTCSCLAVATLTGVVALHLLWWHSVRLSWPLVSNGTSFLSVISFLTGVQIHLTTQLAERWLRQTRFGYATSWSWTISLVNFMVWLEMVFMLIVLVWVVEQLLDSGKKNSKHVNPKAMWRTVLWRK</sequence>
<feature type="transmembrane region" description="Helical" evidence="2">
    <location>
        <begin position="226"/>
        <end position="247"/>
    </location>
</feature>
<feature type="transmembrane region" description="Helical" evidence="2">
    <location>
        <begin position="291"/>
        <end position="318"/>
    </location>
</feature>
<dbReference type="SMART" id="SM00060">
    <property type="entry name" value="FN3"/>
    <property type="match status" value="1"/>
</dbReference>
<dbReference type="AlphaFoldDB" id="A0A7S2RCR0"/>
<evidence type="ECO:0000259" key="3">
    <source>
        <dbReference type="PROSITE" id="PS50853"/>
    </source>
</evidence>
<feature type="transmembrane region" description="Helical" evidence="2">
    <location>
        <begin position="21"/>
        <end position="46"/>
    </location>
</feature>
<gene>
    <name evidence="4" type="ORF">QSP1433_LOCUS2019</name>
</gene>
<evidence type="ECO:0000256" key="2">
    <source>
        <dbReference type="SAM" id="Phobius"/>
    </source>
</evidence>
<name>A0A7S2RCR0_9STRA</name>
<feature type="region of interest" description="Disordered" evidence="1">
    <location>
        <begin position="160"/>
        <end position="186"/>
    </location>
</feature>
<accession>A0A7S2RCR0</accession>
<dbReference type="EMBL" id="HBHK01003362">
    <property type="protein sequence ID" value="CAD9667253.1"/>
    <property type="molecule type" value="Transcribed_RNA"/>
</dbReference>
<dbReference type="CDD" id="cd00063">
    <property type="entry name" value="FN3"/>
    <property type="match status" value="1"/>
</dbReference>
<feature type="domain" description="Fibronectin type-III" evidence="3">
    <location>
        <begin position="75"/>
        <end position="189"/>
    </location>
</feature>